<name>A0ABR1EE58_NECAM</name>
<gene>
    <name evidence="1" type="primary">Necator_chrX.g22317</name>
    <name evidence="1" type="ORF">RB195_022156</name>
</gene>
<keyword evidence="2" id="KW-1185">Reference proteome</keyword>
<dbReference type="Proteomes" id="UP001303046">
    <property type="component" value="Unassembled WGS sequence"/>
</dbReference>
<evidence type="ECO:0000313" key="2">
    <source>
        <dbReference type="Proteomes" id="UP001303046"/>
    </source>
</evidence>
<dbReference type="EMBL" id="JAVFWL010000006">
    <property type="protein sequence ID" value="KAK6760974.1"/>
    <property type="molecule type" value="Genomic_DNA"/>
</dbReference>
<evidence type="ECO:0000313" key="1">
    <source>
        <dbReference type="EMBL" id="KAK6760974.1"/>
    </source>
</evidence>
<comment type="caution">
    <text evidence="1">The sequence shown here is derived from an EMBL/GenBank/DDBJ whole genome shotgun (WGS) entry which is preliminary data.</text>
</comment>
<sequence length="212" mass="24344">MFEVRSVIVHLEEQGYLVQLRHIASQENPADCATRGVDKSQFHDHLWWKGPRVLAQPVEDWESAYRPITLKHMDNGGTDLRDSDNYSVECTRVVVQSKTACADIFHEIRKSDFRSIQRVVAFALCFIQKLVTRANRRRTLPMRLSPRFNESNSVESHVLSGMETTSSCKAIVKQHHLAWINSTTLAALRNLNPYADHQGILRCKEHSRKHIG</sequence>
<protein>
    <submittedName>
        <fullName evidence="1">Uncharacterized protein</fullName>
    </submittedName>
</protein>
<organism evidence="1 2">
    <name type="scientific">Necator americanus</name>
    <name type="common">Human hookworm</name>
    <dbReference type="NCBI Taxonomy" id="51031"/>
    <lineage>
        <taxon>Eukaryota</taxon>
        <taxon>Metazoa</taxon>
        <taxon>Ecdysozoa</taxon>
        <taxon>Nematoda</taxon>
        <taxon>Chromadorea</taxon>
        <taxon>Rhabditida</taxon>
        <taxon>Rhabditina</taxon>
        <taxon>Rhabditomorpha</taxon>
        <taxon>Strongyloidea</taxon>
        <taxon>Ancylostomatidae</taxon>
        <taxon>Bunostominae</taxon>
        <taxon>Necator</taxon>
    </lineage>
</organism>
<accession>A0ABR1EE58</accession>
<proteinExistence type="predicted"/>
<reference evidence="1 2" key="1">
    <citation type="submission" date="2023-08" db="EMBL/GenBank/DDBJ databases">
        <title>A Necator americanus chromosomal reference genome.</title>
        <authorList>
            <person name="Ilik V."/>
            <person name="Petrzelkova K.J."/>
            <person name="Pardy F."/>
            <person name="Fuh T."/>
            <person name="Niatou-Singa F.S."/>
            <person name="Gouil Q."/>
            <person name="Baker L."/>
            <person name="Ritchie M.E."/>
            <person name="Jex A.R."/>
            <person name="Gazzola D."/>
            <person name="Li H."/>
            <person name="Toshio Fujiwara R."/>
            <person name="Zhan B."/>
            <person name="Aroian R.V."/>
            <person name="Pafco B."/>
            <person name="Schwarz E.M."/>
        </authorList>
    </citation>
    <scope>NUCLEOTIDE SEQUENCE [LARGE SCALE GENOMIC DNA]</scope>
    <source>
        <strain evidence="1 2">Aroian</strain>
        <tissue evidence="1">Whole animal</tissue>
    </source>
</reference>